<dbReference type="InterPro" id="IPR010982">
    <property type="entry name" value="Lambda_DNA-bd_dom_sf"/>
</dbReference>
<proteinExistence type="predicted"/>
<dbReference type="Pfam" id="PF00356">
    <property type="entry name" value="LacI"/>
    <property type="match status" value="1"/>
</dbReference>
<keyword evidence="7" id="KW-1185">Reference proteome</keyword>
<dbReference type="GO" id="GO:0003700">
    <property type="term" value="F:DNA-binding transcription factor activity"/>
    <property type="evidence" value="ECO:0007669"/>
    <property type="project" value="TreeGrafter"/>
</dbReference>
<dbReference type="PANTHER" id="PTHR30146:SF109">
    <property type="entry name" value="HTH-TYPE TRANSCRIPTIONAL REGULATOR GALS"/>
    <property type="match status" value="1"/>
</dbReference>
<evidence type="ECO:0000259" key="4">
    <source>
        <dbReference type="PROSITE" id="PS50932"/>
    </source>
</evidence>
<dbReference type="SMART" id="SM00354">
    <property type="entry name" value="HTH_LACI"/>
    <property type="match status" value="1"/>
</dbReference>
<dbReference type="EMBL" id="JAMSLR010000011">
    <property type="protein sequence ID" value="MCM8750117.1"/>
    <property type="molecule type" value="Genomic_DNA"/>
</dbReference>
<evidence type="ECO:0000313" key="7">
    <source>
        <dbReference type="Proteomes" id="UP001165306"/>
    </source>
</evidence>
<feature type="domain" description="HTH lacI-type" evidence="4">
    <location>
        <begin position="1"/>
        <end position="55"/>
    </location>
</feature>
<organism evidence="6 7">
    <name type="scientific">Thermalbibacter longus</name>
    <dbReference type="NCBI Taxonomy" id="2951981"/>
    <lineage>
        <taxon>Bacteria</taxon>
        <taxon>Pseudomonadati</taxon>
        <taxon>Thermomicrobiota</taxon>
        <taxon>Thermomicrobia</taxon>
        <taxon>Thermomicrobiales</taxon>
        <taxon>Thermomicrobiaceae</taxon>
        <taxon>Thermalbibacter</taxon>
    </lineage>
</organism>
<dbReference type="SUPFAM" id="SSF47413">
    <property type="entry name" value="lambda repressor-like DNA-binding domains"/>
    <property type="match status" value="1"/>
</dbReference>
<dbReference type="InterPro" id="IPR001387">
    <property type="entry name" value="Cro/C1-type_HTH"/>
</dbReference>
<evidence type="ECO:0000256" key="1">
    <source>
        <dbReference type="ARBA" id="ARBA00023015"/>
    </source>
</evidence>
<comment type="caution">
    <text evidence="6">The sequence shown here is derived from an EMBL/GenBank/DDBJ whole genome shotgun (WGS) entry which is preliminary data.</text>
</comment>
<sequence>MNSRVIAQLAGVSQATVSRVLNNRTNVSPQTRERVLQVIEALNYTPNVLARSLATRKTNTIGLVVANIKNPFFAEIVESITNIAASQGMNIILCSTSQDHRLQRQHVRMLIEHRVQGIIMTSVMLDDSYIRTLVPNGFPVVLVNRYLPGVPADSVVIDNYSGAYEATRHFIRLGHATVGYVRGVRNTSTNRDRERGYREALNQAGIPVRRGWIFDGHYSWQGGYNAGLRFLRLRHRPTAMLCADDLTAIGFIDALYDRGLRVPDAVAVIGFDDVQEASYRPIGLTTVRQPVTAMAEAAMRLLLDRIGGYCGDPRQIVLPAELVIRKSCGANPLWYLARGEETLVADAVPVN</sequence>
<accession>A0AA41WC72</accession>
<name>A0AA41WC72_9BACT</name>
<evidence type="ECO:0000259" key="5">
    <source>
        <dbReference type="PROSITE" id="PS50943"/>
    </source>
</evidence>
<keyword evidence="2" id="KW-0238">DNA-binding</keyword>
<keyword evidence="1" id="KW-0805">Transcription regulation</keyword>
<protein>
    <submittedName>
        <fullName evidence="6">LacI family transcriptional regulator</fullName>
    </submittedName>
</protein>
<feature type="domain" description="HTH cro/C1-type" evidence="5">
    <location>
        <begin position="7"/>
        <end position="49"/>
    </location>
</feature>
<dbReference type="CDD" id="cd06267">
    <property type="entry name" value="PBP1_LacI_sugar_binding-like"/>
    <property type="match status" value="1"/>
</dbReference>
<dbReference type="SUPFAM" id="SSF53822">
    <property type="entry name" value="Periplasmic binding protein-like I"/>
    <property type="match status" value="1"/>
</dbReference>
<dbReference type="PANTHER" id="PTHR30146">
    <property type="entry name" value="LACI-RELATED TRANSCRIPTIONAL REPRESSOR"/>
    <property type="match status" value="1"/>
</dbReference>
<dbReference type="PROSITE" id="PS50943">
    <property type="entry name" value="HTH_CROC1"/>
    <property type="match status" value="1"/>
</dbReference>
<dbReference type="PROSITE" id="PS50932">
    <property type="entry name" value="HTH_LACI_2"/>
    <property type="match status" value="1"/>
</dbReference>
<dbReference type="Gene3D" id="1.10.260.40">
    <property type="entry name" value="lambda repressor-like DNA-binding domains"/>
    <property type="match status" value="1"/>
</dbReference>
<dbReference type="CDD" id="cd01392">
    <property type="entry name" value="HTH_LacI"/>
    <property type="match status" value="1"/>
</dbReference>
<evidence type="ECO:0000256" key="2">
    <source>
        <dbReference type="ARBA" id="ARBA00023125"/>
    </source>
</evidence>
<gene>
    <name evidence="6" type="ORF">NET02_13265</name>
</gene>
<dbReference type="InterPro" id="IPR028082">
    <property type="entry name" value="Peripla_BP_I"/>
</dbReference>
<dbReference type="GO" id="GO:0000976">
    <property type="term" value="F:transcription cis-regulatory region binding"/>
    <property type="evidence" value="ECO:0007669"/>
    <property type="project" value="TreeGrafter"/>
</dbReference>
<dbReference type="Proteomes" id="UP001165306">
    <property type="component" value="Unassembled WGS sequence"/>
</dbReference>
<reference evidence="6" key="1">
    <citation type="submission" date="2022-06" db="EMBL/GenBank/DDBJ databases">
        <title>CFH 74404 Thermomicrobiaceae sp.</title>
        <authorList>
            <person name="Ming H."/>
            <person name="Li W.-J."/>
            <person name="Zhao Z."/>
        </authorList>
    </citation>
    <scope>NUCLEOTIDE SEQUENCE</scope>
    <source>
        <strain evidence="6">CFH 74404</strain>
    </source>
</reference>
<evidence type="ECO:0000256" key="3">
    <source>
        <dbReference type="ARBA" id="ARBA00023163"/>
    </source>
</evidence>
<dbReference type="Pfam" id="PF13377">
    <property type="entry name" value="Peripla_BP_3"/>
    <property type="match status" value="1"/>
</dbReference>
<dbReference type="Gene3D" id="3.40.50.2300">
    <property type="match status" value="2"/>
</dbReference>
<evidence type="ECO:0000313" key="6">
    <source>
        <dbReference type="EMBL" id="MCM8750117.1"/>
    </source>
</evidence>
<dbReference type="InterPro" id="IPR046335">
    <property type="entry name" value="LacI/GalR-like_sensor"/>
</dbReference>
<dbReference type="AlphaFoldDB" id="A0AA41WC72"/>
<keyword evidence="3" id="KW-0804">Transcription</keyword>
<dbReference type="InterPro" id="IPR000843">
    <property type="entry name" value="HTH_LacI"/>
</dbReference>
<dbReference type="RefSeq" id="WP_284057904.1">
    <property type="nucleotide sequence ID" value="NZ_JAMSLR010000011.1"/>
</dbReference>